<dbReference type="CDD" id="cd00090">
    <property type="entry name" value="HTH_ARSR"/>
    <property type="match status" value="1"/>
</dbReference>
<sequence>MKQDLEVRVTALEAQVAQLEQCLATPSPTSHTLPTDFWVLNGLQEREIDGVTFAGHVSAHGQSSVQWQYGLPTSTFLQQTWEDAAPSLAALGHPARLRLLKAILEGQTATTDLSHIENLGSTGKLYHHLRELVAVGWLKPAGRGHHRVPPERVVPLLVILAATEALSPAGETA</sequence>
<dbReference type="RefSeq" id="WP_339097754.1">
    <property type="nucleotide sequence ID" value="NZ_CP149783.1"/>
</dbReference>
<dbReference type="EMBL" id="CP149783">
    <property type="protein sequence ID" value="WYF46289.1"/>
    <property type="molecule type" value="Genomic_DNA"/>
</dbReference>
<dbReference type="AlphaFoldDB" id="A0AAU6Q6Y6"/>
<dbReference type="Gene3D" id="1.10.10.10">
    <property type="entry name" value="Winged helix-like DNA-binding domain superfamily/Winged helix DNA-binding domain"/>
    <property type="match status" value="1"/>
</dbReference>
<dbReference type="InterPro" id="IPR036388">
    <property type="entry name" value="WH-like_DNA-bd_sf"/>
</dbReference>
<name>A0AAU6Q6Y6_9DEIO</name>
<reference evidence="1" key="1">
    <citation type="submission" date="2024-03" db="EMBL/GenBank/DDBJ databases">
        <title>Deinococcus weizhi sp. nov., isolated from human skin.</title>
        <authorList>
            <person name="Wei Z."/>
            <person name="Tian F."/>
            <person name="Yang C."/>
            <person name="Xin L.T."/>
            <person name="Wen Z.J."/>
            <person name="Lan K.C."/>
            <person name="Yu L."/>
            <person name="Zhe W."/>
            <person name="Dan F.D."/>
            <person name="Jun W."/>
            <person name="Rui Z."/>
            <person name="Yong X.J."/>
            <person name="Ting Y."/>
            <person name="Wei X."/>
            <person name="Xu Z.G."/>
            <person name="Xin Z."/>
            <person name="Dong F.G."/>
            <person name="Ni X.M."/>
            <person name="Zheng M.G."/>
            <person name="Chun Y."/>
            <person name="Qian W.X."/>
        </authorList>
    </citation>
    <scope>NUCLEOTIDE SEQUENCE</scope>
    <source>
        <strain evidence="1">VB142</strain>
    </source>
</reference>
<organism evidence="1">
    <name type="scientific">Deinococcus sp. VB142</name>
    <dbReference type="NCBI Taxonomy" id="3112952"/>
    <lineage>
        <taxon>Bacteria</taxon>
        <taxon>Thermotogati</taxon>
        <taxon>Deinococcota</taxon>
        <taxon>Deinococci</taxon>
        <taxon>Deinococcales</taxon>
        <taxon>Deinococcaceae</taxon>
        <taxon>Deinococcus</taxon>
    </lineage>
</organism>
<accession>A0AAU6Q6Y6</accession>
<proteinExistence type="predicted"/>
<dbReference type="SUPFAM" id="SSF46785">
    <property type="entry name" value="Winged helix' DNA-binding domain"/>
    <property type="match status" value="1"/>
</dbReference>
<dbReference type="InterPro" id="IPR036390">
    <property type="entry name" value="WH_DNA-bd_sf"/>
</dbReference>
<dbReference type="InterPro" id="IPR011991">
    <property type="entry name" value="ArsR-like_HTH"/>
</dbReference>
<gene>
    <name evidence="1" type="ORF">WDJ50_14550</name>
</gene>
<evidence type="ECO:0000313" key="1">
    <source>
        <dbReference type="EMBL" id="WYF46289.1"/>
    </source>
</evidence>
<protein>
    <submittedName>
        <fullName evidence="1">Winged helix-turn-helix domain-containing protein</fullName>
    </submittedName>
</protein>